<sequence length="145" mass="15995">MTRQAGFTLVEVLVALALLTVGIMVMMETMGSTANHARMLEDHTEAYLVASNKLVEYQVFNQYLNVGTNDEVLKPDEDNPYGRTWHIRTKVTAGPYPDTRRVDIEVGPEPASGSQRQVTFVLTSVLGKPAPRFTPAASDDQDPQS</sequence>
<dbReference type="NCBIfam" id="TIGR02532">
    <property type="entry name" value="IV_pilin_GFxxxE"/>
    <property type="match status" value="1"/>
</dbReference>
<dbReference type="SUPFAM" id="SSF54523">
    <property type="entry name" value="Pili subunits"/>
    <property type="match status" value="1"/>
</dbReference>
<keyword evidence="3" id="KW-1003">Cell membrane</keyword>
<organism evidence="11 12">
    <name type="scientific">Isoalcanivorax beigongshangi</name>
    <dbReference type="NCBI Taxonomy" id="3238810"/>
    <lineage>
        <taxon>Bacteria</taxon>
        <taxon>Pseudomonadati</taxon>
        <taxon>Pseudomonadota</taxon>
        <taxon>Gammaproteobacteria</taxon>
        <taxon>Oceanospirillales</taxon>
        <taxon>Alcanivoracaceae</taxon>
        <taxon>Isoalcanivorax</taxon>
    </lineage>
</organism>
<dbReference type="PANTHER" id="PTHR38779">
    <property type="entry name" value="TYPE II SECRETION SYSTEM PROTEIN I-RELATED"/>
    <property type="match status" value="1"/>
</dbReference>
<evidence type="ECO:0000256" key="4">
    <source>
        <dbReference type="ARBA" id="ARBA00022481"/>
    </source>
</evidence>
<comment type="PTM">
    <text evidence="9">Cleaved by prepilin peptidase.</text>
</comment>
<reference evidence="11 12" key="1">
    <citation type="submission" date="2024-07" db="EMBL/GenBank/DDBJ databases">
        <authorList>
            <person name="Ren Q."/>
        </authorList>
    </citation>
    <scope>NUCLEOTIDE SEQUENCE [LARGE SCALE GENOMIC DNA]</scope>
    <source>
        <strain evidence="11 12">REN37</strain>
    </source>
</reference>
<dbReference type="InterPro" id="IPR012902">
    <property type="entry name" value="N_methyl_site"/>
</dbReference>
<name>A0ABV4AH17_9GAMM</name>
<evidence type="ECO:0000313" key="12">
    <source>
        <dbReference type="Proteomes" id="UP001562065"/>
    </source>
</evidence>
<dbReference type="RefSeq" id="WP_369455191.1">
    <property type="nucleotide sequence ID" value="NZ_JBGCUO010000001.1"/>
</dbReference>
<comment type="similarity">
    <text evidence="2 9">Belongs to the GSP I family.</text>
</comment>
<dbReference type="EMBL" id="JBGCUO010000001">
    <property type="protein sequence ID" value="MEY1661945.1"/>
    <property type="molecule type" value="Genomic_DNA"/>
</dbReference>
<evidence type="ECO:0000256" key="1">
    <source>
        <dbReference type="ARBA" id="ARBA00004377"/>
    </source>
</evidence>
<comment type="caution">
    <text evidence="11">The sequence shown here is derived from an EMBL/GenBank/DDBJ whole genome shotgun (WGS) entry which is preliminary data.</text>
</comment>
<dbReference type="InterPro" id="IPR010052">
    <property type="entry name" value="T2SS_protein-GspI"/>
</dbReference>
<evidence type="ECO:0000256" key="2">
    <source>
        <dbReference type="ARBA" id="ARBA00008358"/>
    </source>
</evidence>
<dbReference type="Pfam" id="PF07963">
    <property type="entry name" value="N_methyl"/>
    <property type="match status" value="1"/>
</dbReference>
<evidence type="ECO:0000256" key="9">
    <source>
        <dbReference type="RuleBase" id="RU368030"/>
    </source>
</evidence>
<evidence type="ECO:0000259" key="10">
    <source>
        <dbReference type="Pfam" id="PF02501"/>
    </source>
</evidence>
<keyword evidence="8 9" id="KW-0472">Membrane</keyword>
<comment type="subunit">
    <text evidence="9">Type II secretion is composed of four main components: the outer membrane complex, the inner membrane complex, the cytoplasmic secretion ATPase and the periplasm-spanning pseudopilus.</text>
</comment>
<gene>
    <name evidence="11" type="primary">gspI</name>
    <name evidence="11" type="ORF">AB5I84_07265</name>
</gene>
<keyword evidence="5 9" id="KW-0997">Cell inner membrane</keyword>
<keyword evidence="12" id="KW-1185">Reference proteome</keyword>
<dbReference type="PANTHER" id="PTHR38779:SF2">
    <property type="entry name" value="TYPE II SECRETION SYSTEM PROTEIN I-RELATED"/>
    <property type="match status" value="1"/>
</dbReference>
<evidence type="ECO:0000256" key="5">
    <source>
        <dbReference type="ARBA" id="ARBA00022519"/>
    </source>
</evidence>
<evidence type="ECO:0000256" key="3">
    <source>
        <dbReference type="ARBA" id="ARBA00022475"/>
    </source>
</evidence>
<dbReference type="Proteomes" id="UP001562065">
    <property type="component" value="Unassembled WGS sequence"/>
</dbReference>
<feature type="domain" description="Type II secretion system protein GspI C-terminal" evidence="10">
    <location>
        <begin position="40"/>
        <end position="126"/>
    </location>
</feature>
<dbReference type="PROSITE" id="PS00409">
    <property type="entry name" value="PROKAR_NTER_METHYL"/>
    <property type="match status" value="1"/>
</dbReference>
<protein>
    <recommendedName>
        <fullName evidence="9">Type II secretion system protein I</fullName>
        <shortName evidence="9">T2SS minor pseudopilin I</shortName>
    </recommendedName>
</protein>
<keyword evidence="4 9" id="KW-0488">Methylation</keyword>
<comment type="subcellular location">
    <subcellularLocation>
        <location evidence="1 9">Cell inner membrane</location>
        <topology evidence="1 9">Single-pass membrane protein</topology>
    </subcellularLocation>
</comment>
<dbReference type="Gene3D" id="3.30.1300.30">
    <property type="entry name" value="GSPII I/J protein-like"/>
    <property type="match status" value="1"/>
</dbReference>
<feature type="transmembrane region" description="Helical" evidence="9">
    <location>
        <begin position="6"/>
        <end position="26"/>
    </location>
</feature>
<accession>A0ABV4AH17</accession>
<dbReference type="InterPro" id="IPR045584">
    <property type="entry name" value="Pilin-like"/>
</dbReference>
<evidence type="ECO:0000256" key="7">
    <source>
        <dbReference type="ARBA" id="ARBA00022989"/>
    </source>
</evidence>
<evidence type="ECO:0000256" key="8">
    <source>
        <dbReference type="ARBA" id="ARBA00023136"/>
    </source>
</evidence>
<keyword evidence="7 9" id="KW-1133">Transmembrane helix</keyword>
<evidence type="ECO:0000256" key="6">
    <source>
        <dbReference type="ARBA" id="ARBA00022692"/>
    </source>
</evidence>
<comment type="function">
    <text evidence="9">Component of the type II secretion system required for the energy-dependent secretion of extracellular factors such as proteases and toxins from the periplasm.</text>
</comment>
<proteinExistence type="inferred from homology"/>
<dbReference type="InterPro" id="IPR003413">
    <property type="entry name" value="T2SS_GspI_C"/>
</dbReference>
<keyword evidence="6 9" id="KW-0812">Transmembrane</keyword>
<dbReference type="Pfam" id="PF02501">
    <property type="entry name" value="T2SSI"/>
    <property type="match status" value="1"/>
</dbReference>
<evidence type="ECO:0000313" key="11">
    <source>
        <dbReference type="EMBL" id="MEY1661945.1"/>
    </source>
</evidence>
<dbReference type="NCBIfam" id="TIGR01707">
    <property type="entry name" value="gspI"/>
    <property type="match status" value="1"/>
</dbReference>